<feature type="compositionally biased region" description="Basic and acidic residues" evidence="1">
    <location>
        <begin position="136"/>
        <end position="145"/>
    </location>
</feature>
<evidence type="ECO:0000256" key="2">
    <source>
        <dbReference type="SAM" id="Phobius"/>
    </source>
</evidence>
<dbReference type="Proteomes" id="UP000036987">
    <property type="component" value="Unassembled WGS sequence"/>
</dbReference>
<feature type="transmembrane region" description="Helical" evidence="2">
    <location>
        <begin position="34"/>
        <end position="51"/>
    </location>
</feature>
<keyword evidence="2" id="KW-0812">Transmembrane</keyword>
<proteinExistence type="predicted"/>
<feature type="region of interest" description="Disordered" evidence="1">
    <location>
        <begin position="119"/>
        <end position="145"/>
    </location>
</feature>
<evidence type="ECO:0000313" key="3">
    <source>
        <dbReference type="EMBL" id="KMZ72894.1"/>
    </source>
</evidence>
<evidence type="ECO:0008006" key="5">
    <source>
        <dbReference type="Google" id="ProtNLM"/>
    </source>
</evidence>
<gene>
    <name evidence="3" type="ORF">ZOSMA_158G00030</name>
</gene>
<name>A0A0K9PVC5_ZOSMR</name>
<dbReference type="EMBL" id="LFYR01000614">
    <property type="protein sequence ID" value="KMZ72894.1"/>
    <property type="molecule type" value="Genomic_DNA"/>
</dbReference>
<accession>A0A0K9PVC5</accession>
<keyword evidence="2" id="KW-0472">Membrane</keyword>
<keyword evidence="4" id="KW-1185">Reference proteome</keyword>
<dbReference type="AlphaFoldDB" id="A0A0K9PVC5"/>
<evidence type="ECO:0000313" key="4">
    <source>
        <dbReference type="Proteomes" id="UP000036987"/>
    </source>
</evidence>
<organism evidence="3 4">
    <name type="scientific">Zostera marina</name>
    <name type="common">Eelgrass</name>
    <dbReference type="NCBI Taxonomy" id="29655"/>
    <lineage>
        <taxon>Eukaryota</taxon>
        <taxon>Viridiplantae</taxon>
        <taxon>Streptophyta</taxon>
        <taxon>Embryophyta</taxon>
        <taxon>Tracheophyta</taxon>
        <taxon>Spermatophyta</taxon>
        <taxon>Magnoliopsida</taxon>
        <taxon>Liliopsida</taxon>
        <taxon>Zosteraceae</taxon>
        <taxon>Zostera</taxon>
    </lineage>
</organism>
<reference evidence="4" key="1">
    <citation type="journal article" date="2016" name="Nature">
        <title>The genome of the seagrass Zostera marina reveals angiosperm adaptation to the sea.</title>
        <authorList>
            <person name="Olsen J.L."/>
            <person name="Rouze P."/>
            <person name="Verhelst B."/>
            <person name="Lin Y.-C."/>
            <person name="Bayer T."/>
            <person name="Collen J."/>
            <person name="Dattolo E."/>
            <person name="De Paoli E."/>
            <person name="Dittami S."/>
            <person name="Maumus F."/>
            <person name="Michel G."/>
            <person name="Kersting A."/>
            <person name="Lauritano C."/>
            <person name="Lohaus R."/>
            <person name="Toepel M."/>
            <person name="Tonon T."/>
            <person name="Vanneste K."/>
            <person name="Amirebrahimi M."/>
            <person name="Brakel J."/>
            <person name="Bostroem C."/>
            <person name="Chovatia M."/>
            <person name="Grimwood J."/>
            <person name="Jenkins J.W."/>
            <person name="Jueterbock A."/>
            <person name="Mraz A."/>
            <person name="Stam W.T."/>
            <person name="Tice H."/>
            <person name="Bornberg-Bauer E."/>
            <person name="Green P.J."/>
            <person name="Pearson G.A."/>
            <person name="Procaccini G."/>
            <person name="Duarte C.M."/>
            <person name="Schmutz J."/>
            <person name="Reusch T.B.H."/>
            <person name="Van de Peer Y."/>
        </authorList>
    </citation>
    <scope>NUCLEOTIDE SEQUENCE [LARGE SCALE GENOMIC DNA]</scope>
    <source>
        <strain evidence="4">cv. Finnish</strain>
    </source>
</reference>
<protein>
    <recommendedName>
        <fullName evidence="5">Tobamovirus multiplication protein 2A</fullName>
    </recommendedName>
</protein>
<evidence type="ECO:0000256" key="1">
    <source>
        <dbReference type="SAM" id="MobiDB-lite"/>
    </source>
</evidence>
<comment type="caution">
    <text evidence="3">The sequence shown here is derived from an EMBL/GenBank/DDBJ whole genome shotgun (WGS) entry which is preliminary data.</text>
</comment>
<sequence length="145" mass="16807">MWLYMCVVYNLNNTAHKLQFIASYLLFWYSDFEIIYAFPPTFCLFFLALIVRAANMPADYDSDDEYLAPRPFRQPLINRQFPTVTGAPVASNINQRPIRSDAWSTRMRENYGLDTSEFAYNSSDPNNRQHRATTPAEERAGCSIL</sequence>
<keyword evidence="2" id="KW-1133">Transmembrane helix</keyword>
<dbReference type="OrthoDB" id="432835at2759"/>